<dbReference type="InterPro" id="IPR006311">
    <property type="entry name" value="TAT_signal"/>
</dbReference>
<dbReference type="Proteomes" id="UP000019849">
    <property type="component" value="Unassembled WGS sequence"/>
</dbReference>
<dbReference type="EMBL" id="SNZF01000021">
    <property type="protein sequence ID" value="TDR33547.1"/>
    <property type="molecule type" value="Genomic_DNA"/>
</dbReference>
<reference evidence="6 8" key="2">
    <citation type="submission" date="2019-03" db="EMBL/GenBank/DDBJ databases">
        <title>Genomic Encyclopedia of Type Strains, Phase IV (KMG-IV): sequencing the most valuable type-strain genomes for metagenomic binning, comparative biology and taxonomic classification.</title>
        <authorList>
            <person name="Goeker M."/>
        </authorList>
    </citation>
    <scope>NUCLEOTIDE SEQUENCE [LARGE SCALE GENOMIC DNA]</scope>
    <source>
        <strain evidence="6 8">DSM 11603</strain>
    </source>
</reference>
<evidence type="ECO:0000256" key="2">
    <source>
        <dbReference type="ARBA" id="ARBA00023295"/>
    </source>
</evidence>
<protein>
    <submittedName>
        <fullName evidence="6">Cellulase (Glycosyl hydrolase family 5)</fullName>
    </submittedName>
</protein>
<dbReference type="HOGENOM" id="CLU_018668_1_0_5"/>
<dbReference type="GO" id="GO:0000272">
    <property type="term" value="P:polysaccharide catabolic process"/>
    <property type="evidence" value="ECO:0007669"/>
    <property type="project" value="InterPro"/>
</dbReference>
<dbReference type="InterPro" id="IPR017853">
    <property type="entry name" value="GH"/>
</dbReference>
<dbReference type="Gene3D" id="3.20.20.80">
    <property type="entry name" value="Glycosidases"/>
    <property type="match status" value="1"/>
</dbReference>
<keyword evidence="8" id="KW-1185">Reference proteome</keyword>
<gene>
    <name evidence="5" type="ORF">BG36_22715</name>
    <name evidence="6" type="ORF">DES43_12134</name>
</gene>
<keyword evidence="2 3" id="KW-0326">Glycosidase</keyword>
<evidence type="ECO:0000256" key="1">
    <source>
        <dbReference type="ARBA" id="ARBA00022801"/>
    </source>
</evidence>
<dbReference type="SUPFAM" id="SSF51445">
    <property type="entry name" value="(Trans)glycosidases"/>
    <property type="match status" value="1"/>
</dbReference>
<dbReference type="eggNOG" id="COG2730">
    <property type="taxonomic scope" value="Bacteria"/>
</dbReference>
<comment type="caution">
    <text evidence="5">The sequence shown here is derived from an EMBL/GenBank/DDBJ whole genome shotgun (WGS) entry which is preliminary data.</text>
</comment>
<dbReference type="AlphaFoldDB" id="A0A011TCY9"/>
<organism evidence="5 7">
    <name type="scientific">Aquamicrobium defluvii</name>
    <dbReference type="NCBI Taxonomy" id="69279"/>
    <lineage>
        <taxon>Bacteria</taxon>
        <taxon>Pseudomonadati</taxon>
        <taxon>Pseudomonadota</taxon>
        <taxon>Alphaproteobacteria</taxon>
        <taxon>Hyphomicrobiales</taxon>
        <taxon>Phyllobacteriaceae</taxon>
        <taxon>Aquamicrobium</taxon>
    </lineage>
</organism>
<dbReference type="STRING" id="69279.BG36_22715"/>
<comment type="similarity">
    <text evidence="3">Belongs to the glycosyl hydrolase 5 (cellulase A) family.</text>
</comment>
<accession>A0A011TCY9</accession>
<evidence type="ECO:0000313" key="8">
    <source>
        <dbReference type="Proteomes" id="UP000294958"/>
    </source>
</evidence>
<evidence type="ECO:0000313" key="7">
    <source>
        <dbReference type="Proteomes" id="UP000019849"/>
    </source>
</evidence>
<dbReference type="GO" id="GO:0004553">
    <property type="term" value="F:hydrolase activity, hydrolyzing O-glycosyl compounds"/>
    <property type="evidence" value="ECO:0007669"/>
    <property type="project" value="InterPro"/>
</dbReference>
<evidence type="ECO:0000313" key="6">
    <source>
        <dbReference type="EMBL" id="TDR33547.1"/>
    </source>
</evidence>
<sequence>MSLNRRQFLSLSAGALAVLPRDAAAQTTRRLLHRGAGIHNMMNWGILQEGSATRYVPRPFETPRNAFPEALAREFAAAGFDFIRLSLDVGPFMQLQGSDRTALEQKLLANIGRLHGLGLDVLVDCHPVEQVPLYSPQSILEDLESPLFGEYRAMIVRLAAMLSNVRTGRVVLELMNEPLMNNAAHRTQVMVWGAAQLSLHDAARRAAPDLPLMLTGAHYGGISGLNDLDPSPYADSNVLYSYHYYMPLSFTHQGVDFGTPDAPTSPYVSDLPYPYDAIPAEEIETALEARIAAAPLDAAAKAAAREHAQSILGRFLADGWNRGRVEDDFAIVAKWADRHDIARERIVMGEFGVTRRSDRLVGAAEVYRRRWMSDVTHVAASLGFGWSIWDLNSYQMGIYRDGNEEQLDRELVSALAMSG</sequence>
<dbReference type="RefSeq" id="WP_035024976.1">
    <property type="nucleotide sequence ID" value="NZ_KK073881.1"/>
</dbReference>
<dbReference type="PROSITE" id="PS51318">
    <property type="entry name" value="TAT"/>
    <property type="match status" value="1"/>
</dbReference>
<feature type="domain" description="Glycoside hydrolase family 5" evidence="4">
    <location>
        <begin position="69"/>
        <end position="394"/>
    </location>
</feature>
<dbReference type="InterPro" id="IPR001547">
    <property type="entry name" value="Glyco_hydro_5"/>
</dbReference>
<evidence type="ECO:0000259" key="4">
    <source>
        <dbReference type="Pfam" id="PF00150"/>
    </source>
</evidence>
<dbReference type="Proteomes" id="UP000294958">
    <property type="component" value="Unassembled WGS sequence"/>
</dbReference>
<proteinExistence type="inferred from homology"/>
<dbReference type="PATRIC" id="fig|69279.3.peg.1470"/>
<evidence type="ECO:0000256" key="3">
    <source>
        <dbReference type="RuleBase" id="RU361153"/>
    </source>
</evidence>
<dbReference type="Pfam" id="PF00150">
    <property type="entry name" value="Cellulase"/>
    <property type="match status" value="1"/>
</dbReference>
<evidence type="ECO:0000313" key="5">
    <source>
        <dbReference type="EMBL" id="EXL09484.1"/>
    </source>
</evidence>
<dbReference type="EMBL" id="JENY01000007">
    <property type="protein sequence ID" value="EXL09484.1"/>
    <property type="molecule type" value="Genomic_DNA"/>
</dbReference>
<dbReference type="OrthoDB" id="9800955at2"/>
<reference evidence="5 7" key="1">
    <citation type="submission" date="2014-02" db="EMBL/GenBank/DDBJ databases">
        <title>Aquamicrobium defluvii Genome sequencing.</title>
        <authorList>
            <person name="Wang X."/>
        </authorList>
    </citation>
    <scope>NUCLEOTIDE SEQUENCE [LARGE SCALE GENOMIC DNA]</scope>
    <source>
        <strain evidence="5 7">W13Z1</strain>
    </source>
</reference>
<name>A0A011TCY9_9HYPH</name>
<keyword evidence="1 3" id="KW-0378">Hydrolase</keyword>